<keyword evidence="1" id="KW-0175">Coiled coil</keyword>
<feature type="coiled-coil region" evidence="1">
    <location>
        <begin position="753"/>
        <end position="787"/>
    </location>
</feature>
<evidence type="ECO:0000313" key="4">
    <source>
        <dbReference type="Proteomes" id="UP000322887"/>
    </source>
</evidence>
<feature type="transmembrane region" description="Helical" evidence="2">
    <location>
        <begin position="482"/>
        <end position="503"/>
    </location>
</feature>
<evidence type="ECO:0000313" key="3">
    <source>
        <dbReference type="EMBL" id="QEG15911.1"/>
    </source>
</evidence>
<dbReference type="Proteomes" id="UP000322887">
    <property type="component" value="Chromosome"/>
</dbReference>
<gene>
    <name evidence="3" type="ORF">GmarT_17590</name>
</gene>
<proteinExistence type="predicted"/>
<dbReference type="GeneID" id="98646376"/>
<dbReference type="RefSeq" id="WP_002644819.1">
    <property type="nucleotide sequence ID" value="NZ_CP042910.1"/>
</dbReference>
<evidence type="ECO:0000256" key="1">
    <source>
        <dbReference type="SAM" id="Coils"/>
    </source>
</evidence>
<dbReference type="EMBL" id="CP042910">
    <property type="protein sequence ID" value="QEG15911.1"/>
    <property type="molecule type" value="Genomic_DNA"/>
</dbReference>
<evidence type="ECO:0000256" key="2">
    <source>
        <dbReference type="SAM" id="Phobius"/>
    </source>
</evidence>
<protein>
    <submittedName>
        <fullName evidence="3">Uncharacterized protein</fullName>
    </submittedName>
</protein>
<feature type="transmembrane region" description="Helical" evidence="2">
    <location>
        <begin position="583"/>
        <end position="604"/>
    </location>
</feature>
<organism evidence="3 4">
    <name type="scientific">Gimesia maris</name>
    <dbReference type="NCBI Taxonomy" id="122"/>
    <lineage>
        <taxon>Bacteria</taxon>
        <taxon>Pseudomonadati</taxon>
        <taxon>Planctomycetota</taxon>
        <taxon>Planctomycetia</taxon>
        <taxon>Planctomycetales</taxon>
        <taxon>Planctomycetaceae</taxon>
        <taxon>Gimesia</taxon>
    </lineage>
</organism>
<reference evidence="3 4" key="1">
    <citation type="submission" date="2019-08" db="EMBL/GenBank/DDBJ databases">
        <title>Deep-cultivation of Planctomycetes and their phenomic and genomic characterization uncovers novel biology.</title>
        <authorList>
            <person name="Wiegand S."/>
            <person name="Jogler M."/>
            <person name="Boedeker C."/>
            <person name="Pinto D."/>
            <person name="Vollmers J."/>
            <person name="Rivas-Marin E."/>
            <person name="Kohn T."/>
            <person name="Peeters S.H."/>
            <person name="Heuer A."/>
            <person name="Rast P."/>
            <person name="Oberbeckmann S."/>
            <person name="Bunk B."/>
            <person name="Jeske O."/>
            <person name="Meyerdierks A."/>
            <person name="Storesund J.E."/>
            <person name="Kallscheuer N."/>
            <person name="Luecker S."/>
            <person name="Lage O.M."/>
            <person name="Pohl T."/>
            <person name="Merkel B.J."/>
            <person name="Hornburger P."/>
            <person name="Mueller R.-W."/>
            <person name="Bruemmer F."/>
            <person name="Labrenz M."/>
            <person name="Spormann A.M."/>
            <person name="Op den Camp H."/>
            <person name="Overmann J."/>
            <person name="Amann R."/>
            <person name="Jetten M.S.M."/>
            <person name="Mascher T."/>
            <person name="Medema M.H."/>
            <person name="Devos D.P."/>
            <person name="Kaster A.-K."/>
            <person name="Ovreas L."/>
            <person name="Rohde M."/>
            <person name="Galperin M.Y."/>
            <person name="Jogler C."/>
        </authorList>
    </citation>
    <scope>NUCLEOTIDE SEQUENCE [LARGE SCALE GENOMIC DNA]</scope>
    <source>
        <strain evidence="3 4">DSM 8797</strain>
    </source>
</reference>
<feature type="transmembrane region" description="Helical" evidence="2">
    <location>
        <begin position="449"/>
        <end position="470"/>
    </location>
</feature>
<keyword evidence="2" id="KW-0472">Membrane</keyword>
<keyword evidence="4" id="KW-1185">Reference proteome</keyword>
<feature type="transmembrane region" description="Helical" evidence="2">
    <location>
        <begin position="711"/>
        <end position="729"/>
    </location>
</feature>
<keyword evidence="2" id="KW-0812">Transmembrane</keyword>
<keyword evidence="2" id="KW-1133">Transmembrane helix</keyword>
<feature type="transmembrane region" description="Helical" evidence="2">
    <location>
        <begin position="543"/>
        <end position="571"/>
    </location>
</feature>
<feature type="transmembrane region" description="Helical" evidence="2">
    <location>
        <begin position="515"/>
        <end position="537"/>
    </location>
</feature>
<feature type="transmembrane region" description="Helical" evidence="2">
    <location>
        <begin position="418"/>
        <end position="437"/>
    </location>
</feature>
<accession>A0ABX5YJN5</accession>
<name>A0ABX5YJN5_9PLAN</name>
<sequence length="788" mass="89418">MKFLHTAKIGKLKTNGPRLLFLLVIFVLSLRLMVVVSSSPSGWRSFRNDWEVQVLRLLGRATSVGEEPPPVQAEYWLDQISRIPTTQTDPQVALGAAWMLAEPQYGFLKRNITSSQDLQELSEGYFDRFHQSQAEYQSICRTGCLAQAAMATRLAPEKVEFWRQRALLLFAVHDDSEQELPTEGWLQILEEGVAHDPENALYDYLAALQFYELSAEPVWDEEDQLKLIITDPQIYAQAEQRLQAGLKKTTLDVGTITWSATLAFLKQTSLPLGEQFKAAEAKNPSYPAVMIVSQLSRWLNNACESDLRQEKYDSVIQNAGRELRIAEQLSGKQNFYERTFFKFSFRTSGLGHLYQVLQLHPESFTPAETAELKQDLHQAWLQRNIFMEALDQYHEHKDEQPAGDASMAAVLIEPAQRFIIFLLPLSLLLVLIASLTGQPADSPAPQPGWWRTLIAWCAGVSLSLFIWGVIPAGILPEQAWNISLLCLCWLTLILVLAVSLRLLRRQKDLSWPQLISLLLVLAAPVLIYFQFTSLLAFVEQNWIHASLVLLIPVSLLLVVLYGTAVFIAFCFLRSAGLSARRKLIACCLVFLVTLLIFPAGAMVFRGTLNPAEMQTWFGREVTVADTDFFRMRAAWNKQPQKQIPAWIWIYPQWTARQGEGFAVLLSLSILLGWSLLRWSRSSQAPQPDSAAVSPRPKNWQAGVSLLRRSSLIALLVVMTVYLAALPSVIKADNRNHRRRYQALINPLEPLQKVDQIKAEIKKDRALMQSFNQQIREIKQRLIEEAEQK</sequence>